<dbReference type="Proteomes" id="UP000500938">
    <property type="component" value="Chromosome"/>
</dbReference>
<dbReference type="KEGG" id="ggr:HKW67_09280"/>
<keyword evidence="1" id="KW-0472">Membrane</keyword>
<proteinExistence type="predicted"/>
<sequence>MTIDSTSSTSPDADLPSGAFGEAVRAAASGSPTVSALETEQAWHRLRERIDREMPVVVGSISSATSTSRRRTEWWRFAAAALLAFGAAGAWRRLAPTRDAVSAPLGQRVAVTLPDGSSITLAAGSSASWIRGFRGAQREVTLDGEAYFEVVHDGMKPFLVRSRDGIAQDVGTRFIVRAWPELPQVEVLVQEGVVAFTDSTSARTTAVERRVQLHAGQRGQLDRDGLVTVMTADSAAFSWLTGTLAFADMPAHEALAVIGRWYGVAITVHPALAQRRLTARFVSQPLPQLLDALALALGASVERRGTQITLTP</sequence>
<evidence type="ECO:0000256" key="1">
    <source>
        <dbReference type="SAM" id="Phobius"/>
    </source>
</evidence>
<gene>
    <name evidence="4" type="ORF">HKW67_09280</name>
</gene>
<evidence type="ECO:0000313" key="4">
    <source>
        <dbReference type="EMBL" id="QJR35689.1"/>
    </source>
</evidence>
<accession>A0A6M4IPL1</accession>
<name>A0A6M4IPL1_9BACT</name>
<evidence type="ECO:0000259" key="2">
    <source>
        <dbReference type="Pfam" id="PF04773"/>
    </source>
</evidence>
<dbReference type="RefSeq" id="WP_171225120.1">
    <property type="nucleotide sequence ID" value="NZ_CP053085.1"/>
</dbReference>
<dbReference type="PIRSF" id="PIRSF018266">
    <property type="entry name" value="FecR"/>
    <property type="match status" value="1"/>
</dbReference>
<keyword evidence="1" id="KW-1133">Transmembrane helix</keyword>
<feature type="domain" description="Protein FecR C-terminal" evidence="3">
    <location>
        <begin position="244"/>
        <end position="310"/>
    </location>
</feature>
<dbReference type="PANTHER" id="PTHR30273">
    <property type="entry name" value="PERIPLASMIC SIGNAL SENSOR AND SIGMA FACTOR ACTIVATOR FECR-RELATED"/>
    <property type="match status" value="1"/>
</dbReference>
<protein>
    <submittedName>
        <fullName evidence="4">DUF4974 domain-containing protein</fullName>
    </submittedName>
</protein>
<keyword evidence="1" id="KW-0812">Transmembrane</keyword>
<feature type="transmembrane region" description="Helical" evidence="1">
    <location>
        <begin position="74"/>
        <end position="91"/>
    </location>
</feature>
<dbReference type="GO" id="GO:0016989">
    <property type="term" value="F:sigma factor antagonist activity"/>
    <property type="evidence" value="ECO:0007669"/>
    <property type="project" value="TreeGrafter"/>
</dbReference>
<dbReference type="Pfam" id="PF04773">
    <property type="entry name" value="FecR"/>
    <property type="match status" value="1"/>
</dbReference>
<evidence type="ECO:0000259" key="3">
    <source>
        <dbReference type="Pfam" id="PF16344"/>
    </source>
</evidence>
<keyword evidence="5" id="KW-1185">Reference proteome</keyword>
<organism evidence="4 5">
    <name type="scientific">Gemmatimonas groenlandica</name>
    <dbReference type="NCBI Taxonomy" id="2732249"/>
    <lineage>
        <taxon>Bacteria</taxon>
        <taxon>Pseudomonadati</taxon>
        <taxon>Gemmatimonadota</taxon>
        <taxon>Gemmatimonadia</taxon>
        <taxon>Gemmatimonadales</taxon>
        <taxon>Gemmatimonadaceae</taxon>
        <taxon>Gemmatimonas</taxon>
    </lineage>
</organism>
<dbReference type="Pfam" id="PF16344">
    <property type="entry name" value="FecR_C"/>
    <property type="match status" value="1"/>
</dbReference>
<dbReference type="PANTHER" id="PTHR30273:SF2">
    <property type="entry name" value="PROTEIN FECR"/>
    <property type="match status" value="1"/>
</dbReference>
<feature type="domain" description="FecR protein" evidence="2">
    <location>
        <begin position="101"/>
        <end position="194"/>
    </location>
</feature>
<dbReference type="Gene3D" id="2.60.120.1440">
    <property type="match status" value="1"/>
</dbReference>
<dbReference type="InterPro" id="IPR006860">
    <property type="entry name" value="FecR"/>
</dbReference>
<dbReference type="InterPro" id="IPR032508">
    <property type="entry name" value="FecR_C"/>
</dbReference>
<reference evidence="4 5" key="1">
    <citation type="submission" date="2020-05" db="EMBL/GenBank/DDBJ databases">
        <title>Complete genome sequence of Gemmatimonas greenlandica TET16.</title>
        <authorList>
            <person name="Zeng Y."/>
        </authorList>
    </citation>
    <scope>NUCLEOTIDE SEQUENCE [LARGE SCALE GENOMIC DNA]</scope>
    <source>
        <strain evidence="4 5">TET16</strain>
    </source>
</reference>
<dbReference type="Gene3D" id="3.55.50.30">
    <property type="match status" value="1"/>
</dbReference>
<evidence type="ECO:0000313" key="5">
    <source>
        <dbReference type="Proteomes" id="UP000500938"/>
    </source>
</evidence>
<dbReference type="InterPro" id="IPR012373">
    <property type="entry name" value="Ferrdict_sens_TM"/>
</dbReference>
<dbReference type="EMBL" id="CP053085">
    <property type="protein sequence ID" value="QJR35689.1"/>
    <property type="molecule type" value="Genomic_DNA"/>
</dbReference>
<dbReference type="AlphaFoldDB" id="A0A6M4IPL1"/>